<protein>
    <recommendedName>
        <fullName evidence="2">histidine kinase</fullName>
        <ecNumber evidence="2">2.7.13.3</ecNumber>
    </recommendedName>
</protein>
<dbReference type="InterPro" id="IPR003594">
    <property type="entry name" value="HATPase_dom"/>
</dbReference>
<dbReference type="SUPFAM" id="SSF55874">
    <property type="entry name" value="ATPase domain of HSP90 chaperone/DNA topoisomerase II/histidine kinase"/>
    <property type="match status" value="1"/>
</dbReference>
<evidence type="ECO:0000259" key="8">
    <source>
        <dbReference type="PROSITE" id="PS50109"/>
    </source>
</evidence>
<dbReference type="Proteomes" id="UP001168528">
    <property type="component" value="Unassembled WGS sequence"/>
</dbReference>
<keyword evidence="3" id="KW-0808">Transferase</keyword>
<dbReference type="InterPro" id="IPR004358">
    <property type="entry name" value="Sig_transdc_His_kin-like_C"/>
</dbReference>
<dbReference type="PANTHER" id="PTHR42878">
    <property type="entry name" value="TWO-COMPONENT HISTIDINE KINASE"/>
    <property type="match status" value="1"/>
</dbReference>
<keyword evidence="4" id="KW-0547">Nucleotide-binding</keyword>
<dbReference type="InterPro" id="IPR005467">
    <property type="entry name" value="His_kinase_dom"/>
</dbReference>
<evidence type="ECO:0000256" key="1">
    <source>
        <dbReference type="ARBA" id="ARBA00000085"/>
    </source>
</evidence>
<evidence type="ECO:0000313" key="9">
    <source>
        <dbReference type="EMBL" id="MDO1446482.1"/>
    </source>
</evidence>
<organism evidence="9 10">
    <name type="scientific">Rhodocytophaga aerolata</name>
    <dbReference type="NCBI Taxonomy" id="455078"/>
    <lineage>
        <taxon>Bacteria</taxon>
        <taxon>Pseudomonadati</taxon>
        <taxon>Bacteroidota</taxon>
        <taxon>Cytophagia</taxon>
        <taxon>Cytophagales</taxon>
        <taxon>Rhodocytophagaceae</taxon>
        <taxon>Rhodocytophaga</taxon>
    </lineage>
</organism>
<keyword evidence="6" id="KW-0067">ATP-binding</keyword>
<accession>A0ABT8R304</accession>
<dbReference type="PROSITE" id="PS50109">
    <property type="entry name" value="HIS_KIN"/>
    <property type="match status" value="1"/>
</dbReference>
<comment type="catalytic activity">
    <reaction evidence="1">
        <text>ATP + protein L-histidine = ADP + protein N-phospho-L-histidine.</text>
        <dbReference type="EC" id="2.7.13.3"/>
    </reaction>
</comment>
<evidence type="ECO:0000256" key="5">
    <source>
        <dbReference type="ARBA" id="ARBA00022777"/>
    </source>
</evidence>
<dbReference type="InterPro" id="IPR050351">
    <property type="entry name" value="BphY/WalK/GraS-like"/>
</dbReference>
<evidence type="ECO:0000256" key="7">
    <source>
        <dbReference type="ARBA" id="ARBA00023012"/>
    </source>
</evidence>
<proteinExistence type="predicted"/>
<sequence length="63" mass="7158">MGIAENNLKKLFRMFKRFHTHVEGTGIGLYIVKRIVENAGGKIEVESKVDEGTKFSIFLPYAE</sequence>
<evidence type="ECO:0000256" key="6">
    <source>
        <dbReference type="ARBA" id="ARBA00022840"/>
    </source>
</evidence>
<gene>
    <name evidence="9" type="ORF">Q0590_09495</name>
</gene>
<feature type="domain" description="Histidine kinase" evidence="8">
    <location>
        <begin position="1"/>
        <end position="63"/>
    </location>
</feature>
<name>A0ABT8R304_9BACT</name>
<evidence type="ECO:0000256" key="2">
    <source>
        <dbReference type="ARBA" id="ARBA00012438"/>
    </source>
</evidence>
<dbReference type="EC" id="2.7.13.3" evidence="2"/>
<dbReference type="PRINTS" id="PR00344">
    <property type="entry name" value="BCTRLSENSOR"/>
</dbReference>
<dbReference type="InterPro" id="IPR036890">
    <property type="entry name" value="HATPase_C_sf"/>
</dbReference>
<reference evidence="9" key="1">
    <citation type="submission" date="2023-07" db="EMBL/GenBank/DDBJ databases">
        <title>The genome sequence of Rhodocytophaga aerolata KACC 12507.</title>
        <authorList>
            <person name="Zhang X."/>
        </authorList>
    </citation>
    <scope>NUCLEOTIDE SEQUENCE</scope>
    <source>
        <strain evidence="9">KACC 12507</strain>
    </source>
</reference>
<keyword evidence="10" id="KW-1185">Reference proteome</keyword>
<dbReference type="GO" id="GO:0016301">
    <property type="term" value="F:kinase activity"/>
    <property type="evidence" value="ECO:0007669"/>
    <property type="project" value="UniProtKB-KW"/>
</dbReference>
<dbReference type="Gene3D" id="3.30.565.10">
    <property type="entry name" value="Histidine kinase-like ATPase, C-terminal domain"/>
    <property type="match status" value="1"/>
</dbReference>
<evidence type="ECO:0000256" key="3">
    <source>
        <dbReference type="ARBA" id="ARBA00022679"/>
    </source>
</evidence>
<comment type="caution">
    <text evidence="9">The sequence shown here is derived from an EMBL/GenBank/DDBJ whole genome shotgun (WGS) entry which is preliminary data.</text>
</comment>
<evidence type="ECO:0000256" key="4">
    <source>
        <dbReference type="ARBA" id="ARBA00022741"/>
    </source>
</evidence>
<dbReference type="EMBL" id="JAUKPO010000004">
    <property type="protein sequence ID" value="MDO1446482.1"/>
    <property type="molecule type" value="Genomic_DNA"/>
</dbReference>
<dbReference type="Pfam" id="PF02518">
    <property type="entry name" value="HATPase_c"/>
    <property type="match status" value="1"/>
</dbReference>
<keyword evidence="7" id="KW-0902">Two-component regulatory system</keyword>
<keyword evidence="5 9" id="KW-0418">Kinase</keyword>
<dbReference type="RefSeq" id="WP_302037286.1">
    <property type="nucleotide sequence ID" value="NZ_JAUKPO010000004.1"/>
</dbReference>
<dbReference type="PANTHER" id="PTHR42878:SF7">
    <property type="entry name" value="SENSOR HISTIDINE KINASE GLRK"/>
    <property type="match status" value="1"/>
</dbReference>
<evidence type="ECO:0000313" key="10">
    <source>
        <dbReference type="Proteomes" id="UP001168528"/>
    </source>
</evidence>